<protein>
    <submittedName>
        <fullName evidence="4">Extensin-like</fullName>
    </submittedName>
</protein>
<proteinExistence type="predicted"/>
<organism evidence="3 4">
    <name type="scientific">Parastrongyloides trichosuri</name>
    <name type="common">Possum-specific nematode worm</name>
    <dbReference type="NCBI Taxonomy" id="131310"/>
    <lineage>
        <taxon>Eukaryota</taxon>
        <taxon>Metazoa</taxon>
        <taxon>Ecdysozoa</taxon>
        <taxon>Nematoda</taxon>
        <taxon>Chromadorea</taxon>
        <taxon>Rhabditida</taxon>
        <taxon>Tylenchina</taxon>
        <taxon>Panagrolaimomorpha</taxon>
        <taxon>Strongyloidoidea</taxon>
        <taxon>Strongyloididae</taxon>
        <taxon>Parastrongyloides</taxon>
    </lineage>
</organism>
<dbReference type="WBParaSite" id="PTRK_0000753000.1">
    <property type="protein sequence ID" value="PTRK_0000753000.1"/>
    <property type="gene ID" value="PTRK_0000753000"/>
</dbReference>
<evidence type="ECO:0000313" key="3">
    <source>
        <dbReference type="Proteomes" id="UP000038045"/>
    </source>
</evidence>
<feature type="region of interest" description="Disordered" evidence="1">
    <location>
        <begin position="59"/>
        <end position="145"/>
    </location>
</feature>
<dbReference type="PRINTS" id="PR01217">
    <property type="entry name" value="PRICHEXTENSN"/>
</dbReference>
<keyword evidence="3" id="KW-1185">Reference proteome</keyword>
<name>A0A0N4ZHY5_PARTI</name>
<feature type="chain" id="PRO_5005891728" evidence="2">
    <location>
        <begin position="20"/>
        <end position="254"/>
    </location>
</feature>
<reference evidence="4" key="1">
    <citation type="submission" date="2017-02" db="UniProtKB">
        <authorList>
            <consortium name="WormBaseParasite"/>
        </authorList>
    </citation>
    <scope>IDENTIFICATION</scope>
</reference>
<evidence type="ECO:0000313" key="4">
    <source>
        <dbReference type="WBParaSite" id="PTRK_0000753000.1"/>
    </source>
</evidence>
<sequence>MKLLIFATLLVLEVTSICPYKNFFEKKHVTSRPSLFPYDKNINHDRMRRQIILTDSGNYQYLPTYPRQPFVQQPPTRPPTGIPMPPPPPPERPMPPPPPQNPIPPQNPPRPQPNNPRPPNQPPNGQDSPRPQQYPPQPIPGQVFYPEISPNVVRTEEYPSNSPSYEPIESYVEIQMEFNPFAPNQKRNEKIEMPTQLSYFERQAQQFFELYGFNVEAAYNFCNIYAEDLRKSEVLVNYCTEFAYTYPEYANVGK</sequence>
<dbReference type="STRING" id="131310.A0A0N4ZHY5"/>
<evidence type="ECO:0000256" key="2">
    <source>
        <dbReference type="SAM" id="SignalP"/>
    </source>
</evidence>
<dbReference type="AlphaFoldDB" id="A0A0N4ZHY5"/>
<evidence type="ECO:0000256" key="1">
    <source>
        <dbReference type="SAM" id="MobiDB-lite"/>
    </source>
</evidence>
<dbReference type="Proteomes" id="UP000038045">
    <property type="component" value="Unplaced"/>
</dbReference>
<feature type="compositionally biased region" description="Pro residues" evidence="1">
    <location>
        <begin position="75"/>
        <end position="122"/>
    </location>
</feature>
<accession>A0A0N4ZHY5</accession>
<keyword evidence="2" id="KW-0732">Signal</keyword>
<feature type="signal peptide" evidence="2">
    <location>
        <begin position="1"/>
        <end position="19"/>
    </location>
</feature>